<sequence>MTLNIVQETHEQNENHVQSEEGKKEKIATYGYPSTERRRSDRLLRLSVDKAKLIERNGYSGPSDGTNGGARNVSLKTIVKVKLKERAPSRDRDKLQKGEKRDAQEGSKECSSGGGSSGKTANGVKQNKLVKKVTLSGKKGKTALSGNKGKTTLSDNQGKTTLSDNQGKDPKANKKKTEKGVTVVVDTKKSAPLNKVIVKKKKHQEGMNRAPLSANKKEEAQESKDNPLMGCKMRKGSNLQGKEKEKMQTGQVEKKPAEKGKVEDPPPVKDTPPGEKIKSGADSDCKEEIFLQKRLKMRKAACPNGANGASERRENKRKLNRIPEIINIKKQKFVIGSSNRKCDLVLRGNIEGEQCELVCKCVEKNINHCSDRNRQINKYNLFIINKSRSNSTLLNNSVVDIDQVKDEDSLFLGIENMEKSTSAKYIYKIKYNKMANIFNINNLCSYSKDNCIHKTLITNAEDGKASKIVSTNFSLNNQNEEQESNISILIFLIIKRSSIPNEPVHYMNSLNSFANLNSTPRKLPVEDKAMVGKASTSVNKMIKEDSPNTQFNESIKKINKICQSRISPLCVKDSIKKEEKVKGTFKSANHTKELPVTLLNACVELCKEINKSVTKEHAGEGNHDVPAGTPVMKYPSLTPTKGMTLPNGKRGPHTSNLYNIFHASFATPRHGRSSTGETISGTTDRVTAANNVAAVERERVSTSGDRVNGLQCQGPPISRASKSLNQPNISEEAHLHGNSQHNTSDKSKSNLHKLGEEIFPQGNTSREGPSEEGKNGETDYATQNGNVDGRVFCPPPIDQHARVYCEDVDARQAEQIGEEIHEEELNISADDSLLVNPGKGAHLVDNNQMTFYDCKDEKAAKEAAPLLEKPNGGTNMVIKTSESSEFIKKTEKELYSVLYSKSSENTTNGANTDFVLCLKNEQGEERYLKVIGEIKVKRNAILSDIKHNIDLKLLDKSIELTTLNKINYLKCESLSKGKYSIRLNAFSDKLDETKFGEFSALHLDYIDNTNFSHLDTLEPLELKKMLFIKYDE</sequence>
<feature type="compositionally biased region" description="Basic and acidic residues" evidence="1">
    <location>
        <begin position="241"/>
        <end position="281"/>
    </location>
</feature>
<protein>
    <submittedName>
        <fullName evidence="2">Uncharacterized protein</fullName>
    </submittedName>
</protein>
<feature type="compositionally biased region" description="Basic and acidic residues" evidence="1">
    <location>
        <begin position="8"/>
        <end position="27"/>
    </location>
</feature>
<feature type="compositionally biased region" description="Basic and acidic residues" evidence="1">
    <location>
        <begin position="35"/>
        <end position="55"/>
    </location>
</feature>
<feature type="region of interest" description="Disordered" evidence="1">
    <location>
        <begin position="697"/>
        <end position="723"/>
    </location>
</feature>
<feature type="compositionally biased region" description="Basic and acidic residues" evidence="1">
    <location>
        <begin position="82"/>
        <end position="108"/>
    </location>
</feature>
<gene>
    <name evidence="2" type="ORF">PVMG_02841</name>
</gene>
<evidence type="ECO:0000313" key="3">
    <source>
        <dbReference type="Proteomes" id="UP000053776"/>
    </source>
</evidence>
<feature type="compositionally biased region" description="Basic and acidic residues" evidence="1">
    <location>
        <begin position="215"/>
        <end position="225"/>
    </location>
</feature>
<organism evidence="2 3">
    <name type="scientific">Plasmodium vivax Mauritania I</name>
    <dbReference type="NCBI Taxonomy" id="1035515"/>
    <lineage>
        <taxon>Eukaryota</taxon>
        <taxon>Sar</taxon>
        <taxon>Alveolata</taxon>
        <taxon>Apicomplexa</taxon>
        <taxon>Aconoidasida</taxon>
        <taxon>Haemosporida</taxon>
        <taxon>Plasmodiidae</taxon>
        <taxon>Plasmodium</taxon>
        <taxon>Plasmodium (Plasmodium)</taxon>
    </lineage>
</organism>
<feature type="region of interest" description="Disordered" evidence="1">
    <location>
        <begin position="758"/>
        <end position="786"/>
    </location>
</feature>
<reference evidence="2 3" key="1">
    <citation type="submission" date="2011-08" db="EMBL/GenBank/DDBJ databases">
        <title>The Genome Sequence of Plasmodium vivax Mauritania I.</title>
        <authorList>
            <consortium name="The Broad Institute Genome Sequencing Platform"/>
            <consortium name="The Broad Institute Genome Sequencing Center for Infectious Disease"/>
            <person name="Neafsey D."/>
            <person name="Carlton J."/>
            <person name="Barnwell J."/>
            <person name="Collins W."/>
            <person name="Escalante A."/>
            <person name="Mullikin J."/>
            <person name="Saul A."/>
            <person name="Guigo R."/>
            <person name="Camara F."/>
            <person name="Young S.K."/>
            <person name="Zeng Q."/>
            <person name="Gargeya S."/>
            <person name="Fitzgerald M."/>
            <person name="Haas B."/>
            <person name="Abouelleil A."/>
            <person name="Alvarado L."/>
            <person name="Arachchi H.M."/>
            <person name="Berlin A."/>
            <person name="Brown A."/>
            <person name="Chapman S.B."/>
            <person name="Chen Z."/>
            <person name="Dunbar C."/>
            <person name="Freedman E."/>
            <person name="Gearin G."/>
            <person name="Gellesch M."/>
            <person name="Goldberg J."/>
            <person name="Griggs A."/>
            <person name="Gujja S."/>
            <person name="Heiman D."/>
            <person name="Howarth C."/>
            <person name="Larson L."/>
            <person name="Lui A."/>
            <person name="MacDonald P.J.P."/>
            <person name="Montmayeur A."/>
            <person name="Murphy C."/>
            <person name="Neiman D."/>
            <person name="Pearson M."/>
            <person name="Priest M."/>
            <person name="Roberts A."/>
            <person name="Saif S."/>
            <person name="Shea T."/>
            <person name="Shenoy N."/>
            <person name="Sisk P."/>
            <person name="Stolte C."/>
            <person name="Sykes S."/>
            <person name="Wortman J."/>
            <person name="Nusbaum C."/>
            <person name="Birren B."/>
        </authorList>
    </citation>
    <scope>NUCLEOTIDE SEQUENCE [LARGE SCALE GENOMIC DNA]</scope>
    <source>
        <strain evidence="2 3">Mauritania I</strain>
    </source>
</reference>
<feature type="region of interest" description="Disordered" evidence="1">
    <location>
        <begin position="1"/>
        <end position="281"/>
    </location>
</feature>
<feature type="compositionally biased region" description="Polar residues" evidence="1">
    <location>
        <begin position="144"/>
        <end position="165"/>
    </location>
</feature>
<accession>A0A0J9T7N1</accession>
<dbReference type="AlphaFoldDB" id="A0A0J9T7N1"/>
<dbReference type="OrthoDB" id="372685at2759"/>
<feature type="compositionally biased region" description="Basic and acidic residues" evidence="1">
    <location>
        <begin position="768"/>
        <end position="777"/>
    </location>
</feature>
<evidence type="ECO:0000313" key="2">
    <source>
        <dbReference type="EMBL" id="KMZ90672.1"/>
    </source>
</evidence>
<proteinExistence type="predicted"/>
<evidence type="ECO:0000256" key="1">
    <source>
        <dbReference type="SAM" id="MobiDB-lite"/>
    </source>
</evidence>
<dbReference type="EMBL" id="KQ235104">
    <property type="protein sequence ID" value="KMZ90672.1"/>
    <property type="molecule type" value="Genomic_DNA"/>
</dbReference>
<name>A0A0J9T7N1_PLAVI</name>
<dbReference type="Proteomes" id="UP000053776">
    <property type="component" value="Unassembled WGS sequence"/>
</dbReference>